<dbReference type="InterPro" id="IPR055259">
    <property type="entry name" value="YkvP/CgeB_Glyco_trans-like"/>
</dbReference>
<proteinExistence type="predicted"/>
<evidence type="ECO:0000259" key="1">
    <source>
        <dbReference type="Pfam" id="PF13524"/>
    </source>
</evidence>
<evidence type="ECO:0000313" key="2">
    <source>
        <dbReference type="EMBL" id="GGF51769.1"/>
    </source>
</evidence>
<evidence type="ECO:0000313" key="3">
    <source>
        <dbReference type="Proteomes" id="UP000649179"/>
    </source>
</evidence>
<accession>A0A917BPK1</accession>
<reference evidence="2" key="2">
    <citation type="submission" date="2020-09" db="EMBL/GenBank/DDBJ databases">
        <authorList>
            <person name="Sun Q."/>
            <person name="Zhou Y."/>
        </authorList>
    </citation>
    <scope>NUCLEOTIDE SEQUENCE</scope>
    <source>
        <strain evidence="2">CGMCC 1.16067</strain>
    </source>
</reference>
<feature type="domain" description="Spore protein YkvP/CgeB glycosyl transferase-like" evidence="1">
    <location>
        <begin position="178"/>
        <end position="326"/>
    </location>
</feature>
<dbReference type="Proteomes" id="UP000649179">
    <property type="component" value="Unassembled WGS sequence"/>
</dbReference>
<reference evidence="2" key="1">
    <citation type="journal article" date="2014" name="Int. J. Syst. Evol. Microbiol.">
        <title>Complete genome sequence of Corynebacterium casei LMG S-19264T (=DSM 44701T), isolated from a smear-ripened cheese.</title>
        <authorList>
            <consortium name="US DOE Joint Genome Institute (JGI-PGF)"/>
            <person name="Walter F."/>
            <person name="Albersmeier A."/>
            <person name="Kalinowski J."/>
            <person name="Ruckert C."/>
        </authorList>
    </citation>
    <scope>NUCLEOTIDE SEQUENCE</scope>
    <source>
        <strain evidence="2">CGMCC 1.16067</strain>
    </source>
</reference>
<keyword evidence="3" id="KW-1185">Reference proteome</keyword>
<sequence length="333" mass="37281">MSRLLLVTPTFHGYGTSIADALRRRGHEVAEHRYDDVGPVRKKLRYELPERLGRTSPEQLRAEITARTVARLRAERPEVVLVVKGDVLGEDFWGLLDERRLPRVLWLYDELARMAHPLDRLGQVGPVASYSPHDVARLDAAGVPARHLPLAHDPYVAHGAVREREDVVFVGARYPRREELLLGLQAAGVAVTAYGRDWSRHPVDRLRTWGGARPALPTGRDLDRPAAYAAMAGARGALNVHGDQDGFTMRTFEACGVGGLQLIDRSDVGELYEPGEELLVFHDLEHLVELLTRARTDAAWAERVRRRGAARTLAEHTVDHRVAVLEELWSTWG</sequence>
<dbReference type="EMBL" id="BMKQ01000001">
    <property type="protein sequence ID" value="GGF51769.1"/>
    <property type="molecule type" value="Genomic_DNA"/>
</dbReference>
<dbReference type="RefSeq" id="WP_188780265.1">
    <property type="nucleotide sequence ID" value="NZ_BMKQ01000001.1"/>
</dbReference>
<dbReference type="Pfam" id="PF13524">
    <property type="entry name" value="Glyco_trans_1_2"/>
    <property type="match status" value="1"/>
</dbReference>
<dbReference type="AlphaFoldDB" id="A0A917BPK1"/>
<organism evidence="2 3">
    <name type="scientific">Marmoricola endophyticus</name>
    <dbReference type="NCBI Taxonomy" id="2040280"/>
    <lineage>
        <taxon>Bacteria</taxon>
        <taxon>Bacillati</taxon>
        <taxon>Actinomycetota</taxon>
        <taxon>Actinomycetes</taxon>
        <taxon>Propionibacteriales</taxon>
        <taxon>Nocardioidaceae</taxon>
        <taxon>Marmoricola</taxon>
    </lineage>
</organism>
<name>A0A917BPK1_9ACTN</name>
<comment type="caution">
    <text evidence="2">The sequence shown here is derived from an EMBL/GenBank/DDBJ whole genome shotgun (WGS) entry which is preliminary data.</text>
</comment>
<protein>
    <recommendedName>
        <fullName evidence="1">Spore protein YkvP/CgeB glycosyl transferase-like domain-containing protein</fullName>
    </recommendedName>
</protein>
<gene>
    <name evidence="2" type="ORF">GCM10011519_27230</name>
</gene>